<dbReference type="InterPro" id="IPR052044">
    <property type="entry name" value="PKS_Associated_Protein"/>
</dbReference>
<feature type="domain" description="Cupin type-2" evidence="2">
    <location>
        <begin position="47"/>
        <end position="110"/>
    </location>
</feature>
<sequence length="145" mass="15595">MKKESIPVSGPVKISMADAPVSTRLGGAIRPLLTPKSVGASSGFLGTMTLQPGEFIAEHYHPYSEEFMFVARGEIVVRIDGEEIVARANEAVLVPKFGSHRYENRGTDLALIVFQMSPLAPSPEEGHVEVEKPPFPTATPPVVGQ</sequence>
<dbReference type="EMBL" id="EU147299">
    <property type="protein sequence ID" value="ABX71147.1"/>
    <property type="molecule type" value="Genomic_DNA"/>
</dbReference>
<dbReference type="PIRSF" id="PIRSF016602">
    <property type="entry name" value="CurC_prd"/>
    <property type="match status" value="1"/>
</dbReference>
<dbReference type="InterPro" id="IPR013096">
    <property type="entry name" value="Cupin_2"/>
</dbReference>
<evidence type="ECO:0000256" key="1">
    <source>
        <dbReference type="SAM" id="MobiDB-lite"/>
    </source>
</evidence>
<dbReference type="InterPro" id="IPR014710">
    <property type="entry name" value="RmlC-like_jellyroll"/>
</dbReference>
<dbReference type="PANTHER" id="PTHR36114:SF1">
    <property type="entry name" value="16.7 KDA PROTEIN IN WHIE LOCUS"/>
    <property type="match status" value="1"/>
</dbReference>
<evidence type="ECO:0000313" key="3">
    <source>
        <dbReference type="EMBL" id="ABX71147.1"/>
    </source>
</evidence>
<dbReference type="PANTHER" id="PTHR36114">
    <property type="entry name" value="16.7 KDA PROTEIN IN WHIE LOCUS"/>
    <property type="match status" value="1"/>
</dbReference>
<dbReference type="InterPro" id="IPR016672">
    <property type="entry name" value="Polyketide_Synth_CurC_prd"/>
</dbReference>
<dbReference type="Gene3D" id="2.60.120.10">
    <property type="entry name" value="Jelly Rolls"/>
    <property type="match status" value="1"/>
</dbReference>
<reference evidence="3" key="1">
    <citation type="submission" date="2007-09" db="EMBL/GenBank/DDBJ databases">
        <authorList>
            <person name="Zhang X.J."/>
            <person name="Alemany L.B."/>
            <person name="Fiedler H.-P."/>
            <person name="Goodfellow M."/>
            <person name="Parry R.J."/>
        </authorList>
    </citation>
    <scope>NUCLEOTIDE SEQUENCE</scope>
    <source>
        <strain evidence="3">AK 623</strain>
    </source>
</reference>
<proteinExistence type="predicted"/>
<name>B0LJ47_9ACTN</name>
<organism evidence="3">
    <name type="scientific">Streptomyces sanglieri</name>
    <dbReference type="NCBI Taxonomy" id="193460"/>
    <lineage>
        <taxon>Bacteria</taxon>
        <taxon>Bacillati</taxon>
        <taxon>Actinomycetota</taxon>
        <taxon>Actinomycetes</taxon>
        <taxon>Kitasatosporales</taxon>
        <taxon>Streptomycetaceae</taxon>
        <taxon>Streptomyces</taxon>
    </lineage>
</organism>
<dbReference type="InterPro" id="IPR011051">
    <property type="entry name" value="RmlC_Cupin_sf"/>
</dbReference>
<feature type="region of interest" description="Disordered" evidence="1">
    <location>
        <begin position="122"/>
        <end position="145"/>
    </location>
</feature>
<accession>B0LJ47</accession>
<dbReference type="CDD" id="cd06991">
    <property type="entry name" value="cupin_TcmJ-like"/>
    <property type="match status" value="1"/>
</dbReference>
<dbReference type="Pfam" id="PF07883">
    <property type="entry name" value="Cupin_2"/>
    <property type="match status" value="1"/>
</dbReference>
<reference evidence="3" key="2">
    <citation type="journal article" date="2008" name="Antimicrob. Agents Chemother.">
        <title>Biosynthetic investigations of lactonamycin and lactonamycin z: cloning of the biosynthetic gene clusters and discovery of an unusual starter unit.</title>
        <authorList>
            <person name="Zhang X."/>
            <person name="Alemany L.B."/>
            <person name="Fiedler H.P."/>
            <person name="Goodfellow M."/>
            <person name="Parry R.J."/>
        </authorList>
    </citation>
    <scope>NUCLEOTIDE SEQUENCE</scope>
    <source>
        <strain evidence="3">AK 623</strain>
    </source>
</reference>
<dbReference type="SUPFAM" id="SSF51182">
    <property type="entry name" value="RmlC-like cupins"/>
    <property type="match status" value="1"/>
</dbReference>
<dbReference type="AlphaFoldDB" id="B0LJ47"/>
<protein>
    <submittedName>
        <fullName evidence="3">Lcz30</fullName>
    </submittedName>
</protein>
<evidence type="ECO:0000259" key="2">
    <source>
        <dbReference type="Pfam" id="PF07883"/>
    </source>
</evidence>
<gene>
    <name evidence="3" type="primary">lcz30</name>
</gene>